<comment type="subcellular location">
    <subcellularLocation>
        <location evidence="1">Cell membrane</location>
    </subcellularLocation>
</comment>
<reference evidence="7 8" key="1">
    <citation type="journal article" date="2022" name="Genome Biol. Evol.">
        <title>Host diet, physiology and behaviors set the stage for Lachnospiraceae cladogenesis.</title>
        <authorList>
            <person name="Vera-Ponce De Leon A."/>
            <person name="Schneider M."/>
            <person name="Jahnes B.C."/>
            <person name="Sadowski V."/>
            <person name="Camuy-Velez L.A."/>
            <person name="Duan J."/>
            <person name="Sabree Z.L."/>
        </authorList>
    </citation>
    <scope>NUCLEOTIDE SEQUENCE [LARGE SCALE GENOMIC DNA]</scope>
    <source>
        <strain evidence="7 8">PAL227</strain>
    </source>
</reference>
<dbReference type="RefSeq" id="WP_262068037.1">
    <property type="nucleotide sequence ID" value="NZ_JAMXOC010000002.1"/>
</dbReference>
<name>A0ABT1EF44_9FIRM</name>
<evidence type="ECO:0000256" key="3">
    <source>
        <dbReference type="ARBA" id="ARBA00022692"/>
    </source>
</evidence>
<dbReference type="Proteomes" id="UP001523565">
    <property type="component" value="Unassembled WGS sequence"/>
</dbReference>
<evidence type="ECO:0000256" key="1">
    <source>
        <dbReference type="ARBA" id="ARBA00004236"/>
    </source>
</evidence>
<keyword evidence="7" id="KW-0966">Cell projection</keyword>
<dbReference type="EMBL" id="JAMZFV010000002">
    <property type="protein sequence ID" value="MCP1109131.1"/>
    <property type="molecule type" value="Genomic_DNA"/>
</dbReference>
<evidence type="ECO:0000313" key="8">
    <source>
        <dbReference type="Proteomes" id="UP001523565"/>
    </source>
</evidence>
<keyword evidence="7" id="KW-0969">Cilium</keyword>
<keyword evidence="8" id="KW-1185">Reference proteome</keyword>
<evidence type="ECO:0000256" key="6">
    <source>
        <dbReference type="SAM" id="Phobius"/>
    </source>
</evidence>
<evidence type="ECO:0000313" key="7">
    <source>
        <dbReference type="EMBL" id="MCP1109131.1"/>
    </source>
</evidence>
<keyword evidence="5 6" id="KW-0472">Membrane</keyword>
<keyword evidence="7" id="KW-0282">Flagellum</keyword>
<dbReference type="Pfam" id="PF04347">
    <property type="entry name" value="FliO"/>
    <property type="match status" value="1"/>
</dbReference>
<comment type="caution">
    <text evidence="7">The sequence shown here is derived from an EMBL/GenBank/DDBJ whole genome shotgun (WGS) entry which is preliminary data.</text>
</comment>
<evidence type="ECO:0000256" key="4">
    <source>
        <dbReference type="ARBA" id="ARBA00022989"/>
    </source>
</evidence>
<protein>
    <submittedName>
        <fullName evidence="7">Flagellar biosynthetic protein FliO</fullName>
    </submittedName>
</protein>
<sequence>MFKEIITAVGTLLLVCAFLYFVWFCTRSLTKIGNVRGGGKYMKQIEQLPIGQDRSLIIVQVKAGYLLLGVSASGITVLEKMDTIEELPFSAKEMETPDFKKLMDKIVMRKK</sequence>
<evidence type="ECO:0000256" key="5">
    <source>
        <dbReference type="ARBA" id="ARBA00023136"/>
    </source>
</evidence>
<gene>
    <name evidence="7" type="ORF">NK118_02590</name>
</gene>
<evidence type="ECO:0000256" key="2">
    <source>
        <dbReference type="ARBA" id="ARBA00022475"/>
    </source>
</evidence>
<keyword evidence="4 6" id="KW-1133">Transmembrane helix</keyword>
<keyword evidence="3 6" id="KW-0812">Transmembrane</keyword>
<organism evidence="7 8">
    <name type="scientific">Ohessyouella blattaphilus</name>
    <dbReference type="NCBI Taxonomy" id="2949333"/>
    <lineage>
        <taxon>Bacteria</taxon>
        <taxon>Bacillati</taxon>
        <taxon>Bacillota</taxon>
        <taxon>Clostridia</taxon>
        <taxon>Lachnospirales</taxon>
        <taxon>Lachnospiraceae</taxon>
        <taxon>Ohessyouella</taxon>
    </lineage>
</organism>
<feature type="transmembrane region" description="Helical" evidence="6">
    <location>
        <begin position="6"/>
        <end position="26"/>
    </location>
</feature>
<proteinExistence type="predicted"/>
<accession>A0ABT1EF44</accession>
<keyword evidence="2" id="KW-1003">Cell membrane</keyword>
<dbReference type="InterPro" id="IPR022781">
    <property type="entry name" value="Flagellar_biosynth_FliO"/>
</dbReference>